<dbReference type="EMBL" id="FWFP01000008">
    <property type="protein sequence ID" value="SLN58081.1"/>
    <property type="molecule type" value="Genomic_DNA"/>
</dbReference>
<name>A0A1X6ZQ80_9RHOB</name>
<evidence type="ECO:0000313" key="1">
    <source>
        <dbReference type="EMBL" id="SLN58081.1"/>
    </source>
</evidence>
<evidence type="ECO:0000313" key="2">
    <source>
        <dbReference type="Proteomes" id="UP000193778"/>
    </source>
</evidence>
<accession>A0A1X6ZQ80</accession>
<dbReference type="RefSeq" id="WP_234995237.1">
    <property type="nucleotide sequence ID" value="NZ_FWFP01000008.1"/>
</dbReference>
<sequence>MDKLIIRDATTNDVEGISAILQDLAVAEKRRKDSDARFALAHYTAHPDQLCCNLALDAQGQVLGFQAVKHTIEGNPYGAPEG</sequence>
<dbReference type="Gene3D" id="3.40.630.30">
    <property type="match status" value="1"/>
</dbReference>
<organism evidence="1 2">
    <name type="scientific">Ruegeria meonggei</name>
    <dbReference type="NCBI Taxonomy" id="1446476"/>
    <lineage>
        <taxon>Bacteria</taxon>
        <taxon>Pseudomonadati</taxon>
        <taxon>Pseudomonadota</taxon>
        <taxon>Alphaproteobacteria</taxon>
        <taxon>Rhodobacterales</taxon>
        <taxon>Roseobacteraceae</taxon>
        <taxon>Ruegeria</taxon>
    </lineage>
</organism>
<dbReference type="Proteomes" id="UP000193778">
    <property type="component" value="Unassembled WGS sequence"/>
</dbReference>
<protein>
    <recommendedName>
        <fullName evidence="3">GNAT family N-acetyltransferase</fullName>
    </recommendedName>
</protein>
<gene>
    <name evidence="1" type="ORF">RUM8411_02824</name>
</gene>
<reference evidence="2" key="1">
    <citation type="submission" date="2017-03" db="EMBL/GenBank/DDBJ databases">
        <authorList>
            <person name="Rodrigo-Torres L."/>
            <person name="Arahal R.D."/>
            <person name="Lucena T."/>
        </authorList>
    </citation>
    <scope>NUCLEOTIDE SEQUENCE [LARGE SCALE GENOMIC DNA]</scope>
    <source>
        <strain evidence="2">CECT 8411</strain>
    </source>
</reference>
<keyword evidence="2" id="KW-1185">Reference proteome</keyword>
<proteinExistence type="predicted"/>
<dbReference type="AlphaFoldDB" id="A0A1X6ZQ80"/>
<evidence type="ECO:0008006" key="3">
    <source>
        <dbReference type="Google" id="ProtNLM"/>
    </source>
</evidence>